<keyword evidence="11" id="KW-1185">Reference proteome</keyword>
<keyword evidence="5" id="KW-0508">mRNA splicing</keyword>
<reference evidence="9" key="1">
    <citation type="submission" date="2021-02" db="EMBL/GenBank/DDBJ databases">
        <authorList>
            <person name="Nowell W R."/>
        </authorList>
    </citation>
    <scope>NUCLEOTIDE SEQUENCE</scope>
</reference>
<dbReference type="InterPro" id="IPR013260">
    <property type="entry name" value="mRNA_splic_SYF2"/>
</dbReference>
<evidence type="ECO:0000313" key="10">
    <source>
        <dbReference type="Proteomes" id="UP000663848"/>
    </source>
</evidence>
<dbReference type="PANTHER" id="PTHR13264">
    <property type="entry name" value="GCIP-INTERACTING PROTEIN P29"/>
    <property type="match status" value="1"/>
</dbReference>
<dbReference type="EMBL" id="CAJOBP010000130">
    <property type="protein sequence ID" value="CAF4128032.1"/>
    <property type="molecule type" value="Genomic_DNA"/>
</dbReference>
<evidence type="ECO:0000256" key="4">
    <source>
        <dbReference type="ARBA" id="ARBA00022728"/>
    </source>
</evidence>
<dbReference type="Proteomes" id="UP000663873">
    <property type="component" value="Unassembled WGS sequence"/>
</dbReference>
<dbReference type="GO" id="GO:0000974">
    <property type="term" value="C:Prp19 complex"/>
    <property type="evidence" value="ECO:0007669"/>
    <property type="project" value="TreeGrafter"/>
</dbReference>
<keyword evidence="4" id="KW-0747">Spliceosome</keyword>
<evidence type="ECO:0000256" key="1">
    <source>
        <dbReference type="ARBA" id="ARBA00004123"/>
    </source>
</evidence>
<evidence type="ECO:0000256" key="6">
    <source>
        <dbReference type="ARBA" id="ARBA00023242"/>
    </source>
</evidence>
<accession>A0A820VLD3</accession>
<evidence type="ECO:0000313" key="9">
    <source>
        <dbReference type="EMBL" id="CAF4503669.1"/>
    </source>
</evidence>
<name>A0A820VLD3_9BILA</name>
<dbReference type="EMBL" id="CAJOBQ010000626">
    <property type="protein sequence ID" value="CAF4392962.1"/>
    <property type="molecule type" value="Genomic_DNA"/>
</dbReference>
<dbReference type="Pfam" id="PF14964">
    <property type="entry name" value="INTS15"/>
    <property type="match status" value="1"/>
</dbReference>
<comment type="similarity">
    <text evidence="2">Belongs to the SYF2 family.</text>
</comment>
<evidence type="ECO:0000313" key="8">
    <source>
        <dbReference type="EMBL" id="CAF4392962.1"/>
    </source>
</evidence>
<dbReference type="InterPro" id="IPR027844">
    <property type="entry name" value="INTS15"/>
</dbReference>
<dbReference type="GO" id="GO:0071013">
    <property type="term" value="C:catalytic step 2 spliceosome"/>
    <property type="evidence" value="ECO:0007669"/>
    <property type="project" value="TreeGrafter"/>
</dbReference>
<evidence type="ECO:0000256" key="2">
    <source>
        <dbReference type="ARBA" id="ARBA00010028"/>
    </source>
</evidence>
<protein>
    <recommendedName>
        <fullName evidence="12">Pre-mRNA-splicing factor SYF2</fullName>
    </recommendedName>
</protein>
<dbReference type="Pfam" id="PF08231">
    <property type="entry name" value="SYF2"/>
    <property type="match status" value="1"/>
</dbReference>
<dbReference type="PANTHER" id="PTHR13264:SF5">
    <property type="entry name" value="PRE-MRNA-SPLICING FACTOR SYF2"/>
    <property type="match status" value="1"/>
</dbReference>
<evidence type="ECO:0000256" key="5">
    <source>
        <dbReference type="ARBA" id="ARBA00023187"/>
    </source>
</evidence>
<comment type="subcellular location">
    <subcellularLocation>
        <location evidence="1">Nucleus</location>
    </subcellularLocation>
</comment>
<dbReference type="Proteomes" id="UP000663848">
    <property type="component" value="Unassembled WGS sequence"/>
</dbReference>
<dbReference type="GO" id="GO:0006397">
    <property type="term" value="P:mRNA processing"/>
    <property type="evidence" value="ECO:0007669"/>
    <property type="project" value="UniProtKB-KW"/>
</dbReference>
<gene>
    <name evidence="9" type="ORF">QYT958_LOCUS4894</name>
    <name evidence="8" type="ORF">TSG867_LOCUS12417</name>
    <name evidence="7" type="ORF">UJA718_LOCUS2025</name>
</gene>
<comment type="caution">
    <text evidence="9">The sequence shown here is derived from an EMBL/GenBank/DDBJ whole genome shotgun (WGS) entry which is preliminary data.</text>
</comment>
<dbReference type="GO" id="GO:0008380">
    <property type="term" value="P:RNA splicing"/>
    <property type="evidence" value="ECO:0007669"/>
    <property type="project" value="UniProtKB-KW"/>
</dbReference>
<dbReference type="GO" id="GO:0071014">
    <property type="term" value="C:post-mRNA release spliceosomal complex"/>
    <property type="evidence" value="ECO:0007669"/>
    <property type="project" value="TreeGrafter"/>
</dbReference>
<organism evidence="9 10">
    <name type="scientific">Rotaria socialis</name>
    <dbReference type="NCBI Taxonomy" id="392032"/>
    <lineage>
        <taxon>Eukaryota</taxon>
        <taxon>Metazoa</taxon>
        <taxon>Spiralia</taxon>
        <taxon>Gnathifera</taxon>
        <taxon>Rotifera</taxon>
        <taxon>Eurotatoria</taxon>
        <taxon>Bdelloidea</taxon>
        <taxon>Philodinida</taxon>
        <taxon>Philodinidae</taxon>
        <taxon>Rotaria</taxon>
    </lineage>
</organism>
<keyword evidence="3" id="KW-0507">mRNA processing</keyword>
<evidence type="ECO:0008006" key="12">
    <source>
        <dbReference type="Google" id="ProtNLM"/>
    </source>
</evidence>
<evidence type="ECO:0000313" key="7">
    <source>
        <dbReference type="EMBL" id="CAF4128032.1"/>
    </source>
</evidence>
<evidence type="ECO:0000256" key="3">
    <source>
        <dbReference type="ARBA" id="ARBA00022664"/>
    </source>
</evidence>
<keyword evidence="6" id="KW-0539">Nucleus</keyword>
<dbReference type="EMBL" id="CAJOBR010000389">
    <property type="protein sequence ID" value="CAF4503669.1"/>
    <property type="molecule type" value="Genomic_DNA"/>
</dbReference>
<evidence type="ECO:0000313" key="11">
    <source>
        <dbReference type="Proteomes" id="UP000663873"/>
    </source>
</evidence>
<dbReference type="Proteomes" id="UP000663862">
    <property type="component" value="Unassembled WGS sequence"/>
</dbReference>
<sequence>MDSGQLTIETVTQLLHQHTFPASVEAALIAMRECSMFARKDLTMLANRFLFCHSLSTSNTNPSQPVWKKTLNNIQELHTLDLLRQFLENQSDITISARVFDAIFFDILSDPDHPLFTLYYNLFLKFLSLAISFESKPALTIIAQWFLTVSKTIDSLLTKIIEYIIHEHIALAITKSTNNLCIISPLFTLCFIKQTCVLLDKENFIVDTKIIQTLIELLTYGLTNSTNLLLATLQQEFITQSNSSLFNFIPSMIRLNVLFPLRSYGSSSLCLHLDHFHTAILSFLFSIVVNHSDQNIILQKNLFPSNYFEQLLVTFEDFIEREQPEQKNIDECIQRYLQTMDEDKPTNNNVDTKRTERLARLKELHLRRNEARKLNHVEVIEEDHRKSLPTNFERRCERIKKQDELTKRRRDAVDSGLDYERVEQLDWTAEDCDKWEKKRKKKNPDVGFDNYEQCTYRAYTKLTAQIKPDMEACDKQKEELGEDYYATSSSLIHGSHKPNEKAVNRMVEDLELQYSKRGKFSRRRAFDIDADIDYINERNRAFNKKIERYYGKYTAEIKQNLERGTAV</sequence>
<dbReference type="AlphaFoldDB" id="A0A820VLD3"/>
<proteinExistence type="inferred from homology"/>